<feature type="compositionally biased region" description="Basic and acidic residues" evidence="1">
    <location>
        <begin position="1"/>
        <end position="14"/>
    </location>
</feature>
<feature type="region of interest" description="Disordered" evidence="1">
    <location>
        <begin position="58"/>
        <end position="120"/>
    </location>
</feature>
<proteinExistence type="predicted"/>
<sequence length="151" mass="16316">MDVKDEHLEAHLADPAHPPSIEPWSDVYHDNVQPPRATHDSGAPVQLEVNHVPVHQAEIIDDPGPPVQEAQTMDDLGPAPDDELPVSKRGRGIRQNRSLSPPSSEEGNTEVPAQTGQDAMSGVRFEPKTDLVPGPATGPWVLMAILNFNPP</sequence>
<comment type="caution">
    <text evidence="2">The sequence shown here is derived from an EMBL/GenBank/DDBJ whole genome shotgun (WGS) entry which is preliminary data.</text>
</comment>
<evidence type="ECO:0000313" key="3">
    <source>
        <dbReference type="Proteomes" id="UP000054564"/>
    </source>
</evidence>
<dbReference type="EMBL" id="AJIL01000072">
    <property type="protein sequence ID" value="KNE97129.1"/>
    <property type="molecule type" value="Genomic_DNA"/>
</dbReference>
<accession>A0A0L0VDT0</accession>
<evidence type="ECO:0000256" key="1">
    <source>
        <dbReference type="SAM" id="MobiDB-lite"/>
    </source>
</evidence>
<feature type="compositionally biased region" description="Polar residues" evidence="1">
    <location>
        <begin position="95"/>
        <end position="118"/>
    </location>
</feature>
<gene>
    <name evidence="2" type="ORF">PSTG_09555</name>
</gene>
<reference evidence="3" key="1">
    <citation type="submission" date="2014-03" db="EMBL/GenBank/DDBJ databases">
        <title>The Genome Sequence of Puccinia striiformis f. sp. tritici PST-78.</title>
        <authorList>
            <consortium name="The Broad Institute Genome Sequencing Platform"/>
            <person name="Cuomo C."/>
            <person name="Hulbert S."/>
            <person name="Chen X."/>
            <person name="Walker B."/>
            <person name="Young S.K."/>
            <person name="Zeng Q."/>
            <person name="Gargeya S."/>
            <person name="Fitzgerald M."/>
            <person name="Haas B."/>
            <person name="Abouelleil A."/>
            <person name="Alvarado L."/>
            <person name="Arachchi H.M."/>
            <person name="Berlin A.M."/>
            <person name="Chapman S.B."/>
            <person name="Goldberg J."/>
            <person name="Griggs A."/>
            <person name="Gujja S."/>
            <person name="Hansen M."/>
            <person name="Howarth C."/>
            <person name="Imamovic A."/>
            <person name="Larimer J."/>
            <person name="McCowan C."/>
            <person name="Montmayeur A."/>
            <person name="Murphy C."/>
            <person name="Neiman D."/>
            <person name="Pearson M."/>
            <person name="Priest M."/>
            <person name="Roberts A."/>
            <person name="Saif S."/>
            <person name="Shea T."/>
            <person name="Sisk P."/>
            <person name="Sykes S."/>
            <person name="Wortman J."/>
            <person name="Nusbaum C."/>
            <person name="Birren B."/>
        </authorList>
    </citation>
    <scope>NUCLEOTIDE SEQUENCE [LARGE SCALE GENOMIC DNA]</scope>
    <source>
        <strain evidence="3">race PST-78</strain>
    </source>
</reference>
<protein>
    <submittedName>
        <fullName evidence="2">Uncharacterized protein</fullName>
    </submittedName>
</protein>
<keyword evidence="3" id="KW-1185">Reference proteome</keyword>
<dbReference type="AlphaFoldDB" id="A0A0L0VDT0"/>
<evidence type="ECO:0000313" key="2">
    <source>
        <dbReference type="EMBL" id="KNE97129.1"/>
    </source>
</evidence>
<name>A0A0L0VDT0_9BASI</name>
<feature type="region of interest" description="Disordered" evidence="1">
    <location>
        <begin position="1"/>
        <end position="46"/>
    </location>
</feature>
<organism evidence="2 3">
    <name type="scientific">Puccinia striiformis f. sp. tritici PST-78</name>
    <dbReference type="NCBI Taxonomy" id="1165861"/>
    <lineage>
        <taxon>Eukaryota</taxon>
        <taxon>Fungi</taxon>
        <taxon>Dikarya</taxon>
        <taxon>Basidiomycota</taxon>
        <taxon>Pucciniomycotina</taxon>
        <taxon>Pucciniomycetes</taxon>
        <taxon>Pucciniales</taxon>
        <taxon>Pucciniaceae</taxon>
        <taxon>Puccinia</taxon>
    </lineage>
</organism>
<dbReference type="Proteomes" id="UP000054564">
    <property type="component" value="Unassembled WGS sequence"/>
</dbReference>